<feature type="compositionally biased region" description="Polar residues" evidence="1">
    <location>
        <begin position="148"/>
        <end position="163"/>
    </location>
</feature>
<evidence type="ECO:0008006" key="4">
    <source>
        <dbReference type="Google" id="ProtNLM"/>
    </source>
</evidence>
<evidence type="ECO:0000256" key="1">
    <source>
        <dbReference type="SAM" id="MobiDB-lite"/>
    </source>
</evidence>
<feature type="compositionally biased region" description="Low complexity" evidence="1">
    <location>
        <begin position="128"/>
        <end position="146"/>
    </location>
</feature>
<keyword evidence="3" id="KW-1185">Reference proteome</keyword>
<dbReference type="SUPFAM" id="SSF52047">
    <property type="entry name" value="RNI-like"/>
    <property type="match status" value="1"/>
</dbReference>
<accession>A0AAD5V055</accession>
<feature type="compositionally biased region" description="Pro residues" evidence="1">
    <location>
        <begin position="97"/>
        <end position="109"/>
    </location>
</feature>
<organism evidence="2 3">
    <name type="scientific">Meripilus lineatus</name>
    <dbReference type="NCBI Taxonomy" id="2056292"/>
    <lineage>
        <taxon>Eukaryota</taxon>
        <taxon>Fungi</taxon>
        <taxon>Dikarya</taxon>
        <taxon>Basidiomycota</taxon>
        <taxon>Agaricomycotina</taxon>
        <taxon>Agaricomycetes</taxon>
        <taxon>Polyporales</taxon>
        <taxon>Meripilaceae</taxon>
        <taxon>Meripilus</taxon>
    </lineage>
</organism>
<dbReference type="AlphaFoldDB" id="A0AAD5V055"/>
<gene>
    <name evidence="2" type="ORF">NLI96_g6847</name>
</gene>
<proteinExistence type="predicted"/>
<dbReference type="Proteomes" id="UP001212997">
    <property type="component" value="Unassembled WGS sequence"/>
</dbReference>
<sequence>MQSSKLPIEVCERVIDKLANSIHNPSVIDYAETLGSIPTLCACSLVCRDWVPRSQHHLFRCVRLCTTVEADAFLDTIARHPHRAQLVQLLSISPSPPPSLPSPLAPVPLSPTSSGPPALTSPIVPTLTQSSPTPSASRSTPSSPHSFQCASSVSNDPQSNVDKTSPRPKSGDPVHPSTAKSLESGIPLRDHTLAKAGEISTPPCCYNWIYKVLMHLPPLLINLSILILQELPTLHPRFIRLISCFKTVRALFLLTLESQSFSEIIQVVNRLPQLRSIRFYNSRWDQPARFFPSHRLRLEKLSCDADIEGTRTSILDWLGSLQDLSGLRLLQLSTLGGSNLIKLHHILQRCTHSLRYLDLPFSDVDILESLSLSSHSELESLDIWIRSSPFPNEITIFSSRIHQLLSPSLVYLIIGSFENLDCESLTSSKSSWKEIDDALSNPKFNRLEYFVMSLSSLYQGNLDPEVIKSNGQYEQKGE</sequence>
<reference evidence="2" key="1">
    <citation type="submission" date="2022-07" db="EMBL/GenBank/DDBJ databases">
        <title>Genome Sequence of Physisporinus lineatus.</title>
        <authorList>
            <person name="Buettner E."/>
        </authorList>
    </citation>
    <scope>NUCLEOTIDE SEQUENCE</scope>
    <source>
        <strain evidence="2">VT162</strain>
    </source>
</reference>
<name>A0AAD5V055_9APHY</name>
<dbReference type="EMBL" id="JANAWD010000264">
    <property type="protein sequence ID" value="KAJ3482629.1"/>
    <property type="molecule type" value="Genomic_DNA"/>
</dbReference>
<evidence type="ECO:0000313" key="2">
    <source>
        <dbReference type="EMBL" id="KAJ3482629.1"/>
    </source>
</evidence>
<feature type="region of interest" description="Disordered" evidence="1">
    <location>
        <begin position="97"/>
        <end position="186"/>
    </location>
</feature>
<evidence type="ECO:0000313" key="3">
    <source>
        <dbReference type="Proteomes" id="UP001212997"/>
    </source>
</evidence>
<comment type="caution">
    <text evidence="2">The sequence shown here is derived from an EMBL/GenBank/DDBJ whole genome shotgun (WGS) entry which is preliminary data.</text>
</comment>
<protein>
    <recommendedName>
        <fullName evidence="4">F-box domain-containing protein</fullName>
    </recommendedName>
</protein>